<dbReference type="EMBL" id="BARW01018483">
    <property type="protein sequence ID" value="GAI99500.1"/>
    <property type="molecule type" value="Genomic_DNA"/>
</dbReference>
<name>X1UHZ6_9ZZZZ</name>
<reference evidence="1" key="1">
    <citation type="journal article" date="2014" name="Front. Microbiol.">
        <title>High frequency of phylogenetically diverse reductive dehalogenase-homologous genes in deep subseafloor sedimentary metagenomes.</title>
        <authorList>
            <person name="Kawai M."/>
            <person name="Futagami T."/>
            <person name="Toyoda A."/>
            <person name="Takaki Y."/>
            <person name="Nishi S."/>
            <person name="Hori S."/>
            <person name="Arai W."/>
            <person name="Tsubouchi T."/>
            <person name="Morono Y."/>
            <person name="Uchiyama I."/>
            <person name="Ito T."/>
            <person name="Fujiyama A."/>
            <person name="Inagaki F."/>
            <person name="Takami H."/>
        </authorList>
    </citation>
    <scope>NUCLEOTIDE SEQUENCE</scope>
    <source>
        <strain evidence="1">Expedition CK06-06</strain>
    </source>
</reference>
<sequence>MKGIKKGLKASIVVGYSDYEKKQKLHLTDDLLHLTDDLLHLTDDLLIYKKYIYVY</sequence>
<evidence type="ECO:0000313" key="1">
    <source>
        <dbReference type="EMBL" id="GAI99500.1"/>
    </source>
</evidence>
<dbReference type="AlphaFoldDB" id="X1UHZ6"/>
<accession>X1UHZ6</accession>
<protein>
    <submittedName>
        <fullName evidence="1">Uncharacterized protein</fullName>
    </submittedName>
</protein>
<organism evidence="1">
    <name type="scientific">marine sediment metagenome</name>
    <dbReference type="NCBI Taxonomy" id="412755"/>
    <lineage>
        <taxon>unclassified sequences</taxon>
        <taxon>metagenomes</taxon>
        <taxon>ecological metagenomes</taxon>
    </lineage>
</organism>
<proteinExistence type="predicted"/>
<comment type="caution">
    <text evidence="1">The sequence shown here is derived from an EMBL/GenBank/DDBJ whole genome shotgun (WGS) entry which is preliminary data.</text>
</comment>
<gene>
    <name evidence="1" type="ORF">S12H4_31634</name>
</gene>